<feature type="domain" description="SHOCT" evidence="7">
    <location>
        <begin position="103"/>
        <end position="129"/>
    </location>
</feature>
<name>A0A6J5YIU7_9ZZZZ</name>
<evidence type="ECO:0000259" key="8">
    <source>
        <dbReference type="Pfam" id="PF13396"/>
    </source>
</evidence>
<accession>A0A6J5YIU7</accession>
<evidence type="ECO:0000313" key="9">
    <source>
        <dbReference type="EMBL" id="CAB4323538.1"/>
    </source>
</evidence>
<keyword evidence="5 6" id="KW-0472">Membrane</keyword>
<feature type="domain" description="Cardiolipin synthase N-terminal" evidence="8">
    <location>
        <begin position="28"/>
        <end position="69"/>
    </location>
</feature>
<evidence type="ECO:0000256" key="1">
    <source>
        <dbReference type="ARBA" id="ARBA00004651"/>
    </source>
</evidence>
<evidence type="ECO:0000256" key="3">
    <source>
        <dbReference type="ARBA" id="ARBA00022692"/>
    </source>
</evidence>
<keyword evidence="4 6" id="KW-1133">Transmembrane helix</keyword>
<evidence type="ECO:0000313" key="10">
    <source>
        <dbReference type="EMBL" id="CAB4942506.1"/>
    </source>
</evidence>
<dbReference type="EMBL" id="CAFBNC010000072">
    <property type="protein sequence ID" value="CAB4942506.1"/>
    <property type="molecule type" value="Genomic_DNA"/>
</dbReference>
<dbReference type="Pfam" id="PF13396">
    <property type="entry name" value="PLDc_N"/>
    <property type="match status" value="1"/>
</dbReference>
<comment type="subcellular location">
    <subcellularLocation>
        <location evidence="1">Cell membrane</location>
        <topology evidence="1">Multi-pass membrane protein</topology>
    </subcellularLocation>
</comment>
<proteinExistence type="predicted"/>
<evidence type="ECO:0000256" key="6">
    <source>
        <dbReference type="SAM" id="Phobius"/>
    </source>
</evidence>
<reference evidence="9" key="1">
    <citation type="submission" date="2020-05" db="EMBL/GenBank/DDBJ databases">
        <authorList>
            <person name="Chiriac C."/>
            <person name="Salcher M."/>
            <person name="Ghai R."/>
            <person name="Kavagutti S V."/>
        </authorList>
    </citation>
    <scope>NUCLEOTIDE SEQUENCE</scope>
</reference>
<feature type="transmembrane region" description="Helical" evidence="6">
    <location>
        <begin position="12"/>
        <end position="36"/>
    </location>
</feature>
<dbReference type="GO" id="GO:0005886">
    <property type="term" value="C:plasma membrane"/>
    <property type="evidence" value="ECO:0007669"/>
    <property type="project" value="UniProtKB-SubCell"/>
</dbReference>
<dbReference type="InterPro" id="IPR018649">
    <property type="entry name" value="SHOCT"/>
</dbReference>
<sequence>MVLAATWGVGEVVLTFLWFMLLFIWIWLMISVFIDIFRSDDMGGLHKAIWLLAILAFNLLGVLIYLIIRGDKMRVHSMNAAKAQDEAMKDYIRQASGTGSAADELHRLADLKDRGVIDDAEFAKLKAKIV</sequence>
<evidence type="ECO:0000256" key="4">
    <source>
        <dbReference type="ARBA" id="ARBA00022989"/>
    </source>
</evidence>
<dbReference type="Pfam" id="PF09851">
    <property type="entry name" value="SHOCT"/>
    <property type="match status" value="1"/>
</dbReference>
<keyword evidence="3 6" id="KW-0812">Transmembrane</keyword>
<dbReference type="EMBL" id="CAEMXZ010000052">
    <property type="protein sequence ID" value="CAB4323538.1"/>
    <property type="molecule type" value="Genomic_DNA"/>
</dbReference>
<dbReference type="InterPro" id="IPR027379">
    <property type="entry name" value="CLS_N"/>
</dbReference>
<keyword evidence="2" id="KW-1003">Cell membrane</keyword>
<gene>
    <name evidence="9" type="ORF">UFOPK1392_01294</name>
    <name evidence="10" type="ORF">UFOPK3733_01379</name>
</gene>
<evidence type="ECO:0000256" key="5">
    <source>
        <dbReference type="ARBA" id="ARBA00023136"/>
    </source>
</evidence>
<dbReference type="AlphaFoldDB" id="A0A6J5YIU7"/>
<protein>
    <submittedName>
        <fullName evidence="9">Unannotated protein</fullName>
    </submittedName>
</protein>
<evidence type="ECO:0000256" key="2">
    <source>
        <dbReference type="ARBA" id="ARBA00022475"/>
    </source>
</evidence>
<evidence type="ECO:0000259" key="7">
    <source>
        <dbReference type="Pfam" id="PF09851"/>
    </source>
</evidence>
<feature type="transmembrane region" description="Helical" evidence="6">
    <location>
        <begin position="48"/>
        <end position="68"/>
    </location>
</feature>
<organism evidence="9">
    <name type="scientific">freshwater metagenome</name>
    <dbReference type="NCBI Taxonomy" id="449393"/>
    <lineage>
        <taxon>unclassified sequences</taxon>
        <taxon>metagenomes</taxon>
        <taxon>ecological metagenomes</taxon>
    </lineage>
</organism>